<dbReference type="Pfam" id="PF01874">
    <property type="entry name" value="CitG"/>
    <property type="match status" value="1"/>
</dbReference>
<accession>A0AAW5ZLZ6</accession>
<dbReference type="Gene3D" id="1.10.4200.10">
    <property type="entry name" value="Triphosphoribosyl-dephospho-CoA protein"/>
    <property type="match status" value="2"/>
</dbReference>
<evidence type="ECO:0000256" key="5">
    <source>
        <dbReference type="HAMAP-Rule" id="MF_01883"/>
    </source>
</evidence>
<dbReference type="GO" id="GO:0005524">
    <property type="term" value="F:ATP binding"/>
    <property type="evidence" value="ECO:0007669"/>
    <property type="project" value="UniProtKB-KW"/>
</dbReference>
<sequence>MEKTLPSTLFRHAALPAGPKARARRLACLVESALIDEVTLSPKPGLVDVRGNGAHRDLDWALMVHSAQTLRPAFEAMALAGAQIDAPLALRERIGRLGREGEMAMLSATGGVNTHRGAIWTLGLLVTAAAQAPHALGAAPVASRAARLAGVPDRFAPVSTGHKGERACHDYGVGGAKGQACAGFPHVLKVALPALRRARAAGIREDHARVDALLATMATLDDTCVLARGGPDALRAVQTGAAAVRAEGGLATPQGRCAFRRLETDMLARNVSPGGAADLLAAALFLDRLPVRAGIAPDSDPESTHQETDHGTS</sequence>
<protein>
    <recommendedName>
        <fullName evidence="5">Probable 2-(5''-triphosphoribosyl)-3'-dephosphocoenzyme-A synthase</fullName>
        <shortName evidence="5">2-(5''-triphosphoribosyl)-3'-dephospho-CoA synthase</shortName>
        <ecNumber evidence="5">2.4.2.52</ecNumber>
    </recommendedName>
</protein>
<evidence type="ECO:0000256" key="4">
    <source>
        <dbReference type="ARBA" id="ARBA00022840"/>
    </source>
</evidence>
<dbReference type="AlphaFoldDB" id="A0AAW5ZLZ6"/>
<dbReference type="InterPro" id="IPR002736">
    <property type="entry name" value="CitG"/>
</dbReference>
<dbReference type="GO" id="GO:0016757">
    <property type="term" value="F:glycosyltransferase activity"/>
    <property type="evidence" value="ECO:0007669"/>
    <property type="project" value="UniProtKB-KW"/>
</dbReference>
<reference evidence="6" key="1">
    <citation type="submission" date="2021-09" db="EMBL/GenBank/DDBJ databases">
        <title>Genomic analysis of Ralstonia spp.</title>
        <authorList>
            <person name="Aburjaile F."/>
            <person name="Ariute J.C."/>
            <person name="Pais A.K.L."/>
            <person name="Albuquerque G.M.R."/>
            <person name="Silva A.M.F."/>
            <person name="Brenig B."/>
            <person name="Azevedo V."/>
            <person name="Matiuzzi M."/>
            <person name="Ramos R."/>
            <person name="Goes-Neto A."/>
            <person name="Soares S."/>
            <person name="Iseppon A.M.B."/>
            <person name="Souza E."/>
            <person name="Gama M."/>
        </authorList>
    </citation>
    <scope>NUCLEOTIDE SEQUENCE</scope>
    <source>
        <strain evidence="6">CCRMRs91</strain>
    </source>
</reference>
<dbReference type="NCBIfam" id="TIGR03132">
    <property type="entry name" value="malonate_mdcB"/>
    <property type="match status" value="1"/>
</dbReference>
<dbReference type="PANTHER" id="PTHR30201:SF2">
    <property type="entry name" value="2-(5''-TRIPHOSPHORIBOSYL)-3'-DEPHOSPHOCOENZYME-A SYNTHASE"/>
    <property type="match status" value="1"/>
</dbReference>
<evidence type="ECO:0000256" key="1">
    <source>
        <dbReference type="ARBA" id="ARBA00001210"/>
    </source>
</evidence>
<comment type="caution">
    <text evidence="6">The sequence shown here is derived from an EMBL/GenBank/DDBJ whole genome shotgun (WGS) entry which is preliminary data.</text>
</comment>
<comment type="function">
    <text evidence="5">Involved in the formation of 2-(5''-phosphoribosyl)-3'-dephosphocoenzyme-A, the prosthetic group of the acyl-carrier protein of the malonate decarboxylase.</text>
</comment>
<evidence type="ECO:0000313" key="6">
    <source>
        <dbReference type="EMBL" id="MDB0570270.1"/>
    </source>
</evidence>
<dbReference type="GO" id="GO:0051191">
    <property type="term" value="P:prosthetic group biosynthetic process"/>
    <property type="evidence" value="ECO:0007669"/>
    <property type="project" value="TreeGrafter"/>
</dbReference>
<dbReference type="HAMAP" id="MF_01883">
    <property type="entry name" value="MdcB"/>
    <property type="match status" value="1"/>
</dbReference>
<evidence type="ECO:0000256" key="2">
    <source>
        <dbReference type="ARBA" id="ARBA00022679"/>
    </source>
</evidence>
<dbReference type="PANTHER" id="PTHR30201">
    <property type="entry name" value="TRIPHOSPHORIBOSYL-DEPHOSPHO-COA SYNTHASE"/>
    <property type="match status" value="1"/>
</dbReference>
<proteinExistence type="inferred from homology"/>
<comment type="catalytic activity">
    <reaction evidence="1 5">
        <text>3'-dephospho-CoA + ATP = 2'-(5''-triphospho-alpha-D-ribosyl)-3'-dephospho-CoA + adenine</text>
        <dbReference type="Rhea" id="RHEA:15117"/>
        <dbReference type="ChEBI" id="CHEBI:16708"/>
        <dbReference type="ChEBI" id="CHEBI:30616"/>
        <dbReference type="ChEBI" id="CHEBI:57328"/>
        <dbReference type="ChEBI" id="CHEBI:61378"/>
        <dbReference type="EC" id="2.4.2.52"/>
    </reaction>
</comment>
<dbReference type="GO" id="GO:0046917">
    <property type="term" value="F:triphosphoribosyl-dephospho-CoA synthase activity"/>
    <property type="evidence" value="ECO:0007669"/>
    <property type="project" value="UniProtKB-UniRule"/>
</dbReference>
<dbReference type="EC" id="2.4.2.52" evidence="5"/>
<keyword evidence="3 5" id="KW-0547">Nucleotide-binding</keyword>
<evidence type="ECO:0000256" key="3">
    <source>
        <dbReference type="ARBA" id="ARBA00022741"/>
    </source>
</evidence>
<evidence type="ECO:0000313" key="7">
    <source>
        <dbReference type="Proteomes" id="UP001144050"/>
    </source>
</evidence>
<keyword evidence="2 5" id="KW-0808">Transferase</keyword>
<name>A0AAW5ZLZ6_RALSL</name>
<dbReference type="Proteomes" id="UP001144050">
    <property type="component" value="Unassembled WGS sequence"/>
</dbReference>
<gene>
    <name evidence="5" type="primary">mdcB</name>
    <name evidence="6" type="ORF">LBW59_05700</name>
</gene>
<keyword evidence="6" id="KW-0328">Glycosyltransferase</keyword>
<dbReference type="InterPro" id="IPR017555">
    <property type="entry name" value="TriPribosyl-deP-CoA_syn"/>
</dbReference>
<comment type="similarity">
    <text evidence="5">Belongs to the CitG/MdcB family.</text>
</comment>
<organism evidence="6 7">
    <name type="scientific">Ralstonia solanacearum</name>
    <name type="common">Pseudomonas solanacearum</name>
    <dbReference type="NCBI Taxonomy" id="305"/>
    <lineage>
        <taxon>Bacteria</taxon>
        <taxon>Pseudomonadati</taxon>
        <taxon>Pseudomonadota</taxon>
        <taxon>Betaproteobacteria</taxon>
        <taxon>Burkholderiales</taxon>
        <taxon>Burkholderiaceae</taxon>
        <taxon>Ralstonia</taxon>
        <taxon>Ralstonia solanacearum species complex</taxon>
    </lineage>
</organism>
<dbReference type="EMBL" id="JAIVFG010000007">
    <property type="protein sequence ID" value="MDB0570270.1"/>
    <property type="molecule type" value="Genomic_DNA"/>
</dbReference>
<dbReference type="RefSeq" id="WP_271656317.1">
    <property type="nucleotide sequence ID" value="NZ_JAIVFG010000007.1"/>
</dbReference>
<dbReference type="NCBIfam" id="NF002315">
    <property type="entry name" value="PRK01237.1"/>
    <property type="match status" value="1"/>
</dbReference>
<keyword evidence="4 5" id="KW-0067">ATP-binding</keyword>